<protein>
    <recommendedName>
        <fullName evidence="3">HEPN domain-containing protein</fullName>
    </recommendedName>
</protein>
<dbReference type="EMBL" id="JAQMUC010000065">
    <property type="protein sequence ID" value="MDB9536561.1"/>
    <property type="molecule type" value="Genomic_DNA"/>
</dbReference>
<accession>A0ABT5AGZ8</accession>
<dbReference type="Proteomes" id="UP001211249">
    <property type="component" value="Unassembled WGS sequence"/>
</dbReference>
<dbReference type="RefSeq" id="WP_271796343.1">
    <property type="nucleotide sequence ID" value="NZ_JAQMUC010000065.1"/>
</dbReference>
<name>A0ABT5AGZ8_9CYAN</name>
<evidence type="ECO:0008006" key="3">
    <source>
        <dbReference type="Google" id="ProtNLM"/>
    </source>
</evidence>
<gene>
    <name evidence="1" type="ORF">PN451_12110</name>
</gene>
<keyword evidence="2" id="KW-1185">Reference proteome</keyword>
<sequence>MLSESFPQAAARHLHDAKILLYKQRWDNAVYLAGYKEPDLVLNLIPNNKDYQEIAKRLCIRFSKIFNKIEEEVI</sequence>
<comment type="caution">
    <text evidence="1">The sequence shown here is derived from an EMBL/GenBank/DDBJ whole genome shotgun (WGS) entry which is preliminary data.</text>
</comment>
<evidence type="ECO:0000313" key="2">
    <source>
        <dbReference type="Proteomes" id="UP001211249"/>
    </source>
</evidence>
<proteinExistence type="predicted"/>
<organism evidence="1 2">
    <name type="scientific">Dolichospermum planctonicum CS-1226</name>
    <dbReference type="NCBI Taxonomy" id="3021751"/>
    <lineage>
        <taxon>Bacteria</taxon>
        <taxon>Bacillati</taxon>
        <taxon>Cyanobacteriota</taxon>
        <taxon>Cyanophyceae</taxon>
        <taxon>Nostocales</taxon>
        <taxon>Aphanizomenonaceae</taxon>
        <taxon>Dolichospermum</taxon>
        <taxon>Dolichospermum planctonicum</taxon>
    </lineage>
</organism>
<evidence type="ECO:0000313" key="1">
    <source>
        <dbReference type="EMBL" id="MDB9536561.1"/>
    </source>
</evidence>
<reference evidence="1 2" key="1">
    <citation type="submission" date="2023-01" db="EMBL/GenBank/DDBJ databases">
        <title>Genomes from the Australian National Cyanobacteria Reference Collection.</title>
        <authorList>
            <person name="Willis A."/>
            <person name="Lee E.M.F."/>
        </authorList>
    </citation>
    <scope>NUCLEOTIDE SEQUENCE [LARGE SCALE GENOMIC DNA]</scope>
    <source>
        <strain evidence="1 2">CS-1226</strain>
    </source>
</reference>